<evidence type="ECO:0000256" key="2">
    <source>
        <dbReference type="SAM" id="MobiDB-lite"/>
    </source>
</evidence>
<proteinExistence type="predicted"/>
<feature type="compositionally biased region" description="Polar residues" evidence="2">
    <location>
        <begin position="83"/>
        <end position="99"/>
    </location>
</feature>
<dbReference type="EMBL" id="CABT02000002">
    <property type="protein sequence ID" value="CCC07160.1"/>
    <property type="molecule type" value="Genomic_DNA"/>
</dbReference>
<keyword evidence="1" id="KW-0175">Coiled coil</keyword>
<feature type="region of interest" description="Disordered" evidence="2">
    <location>
        <begin position="1"/>
        <end position="541"/>
    </location>
</feature>
<accession>F7VMH9</accession>
<feature type="coiled-coil region" evidence="1">
    <location>
        <begin position="660"/>
        <end position="694"/>
    </location>
</feature>
<feature type="compositionally biased region" description="Polar residues" evidence="2">
    <location>
        <begin position="412"/>
        <end position="422"/>
    </location>
</feature>
<feature type="compositionally biased region" description="Basic and acidic residues" evidence="2">
    <location>
        <begin position="499"/>
        <end position="509"/>
    </location>
</feature>
<feature type="compositionally biased region" description="Low complexity" evidence="2">
    <location>
        <begin position="485"/>
        <end position="496"/>
    </location>
</feature>
<feature type="compositionally biased region" description="Acidic residues" evidence="2">
    <location>
        <begin position="21"/>
        <end position="33"/>
    </location>
</feature>
<feature type="compositionally biased region" description="Polar residues" evidence="2">
    <location>
        <begin position="382"/>
        <end position="395"/>
    </location>
</feature>
<dbReference type="HOGENOM" id="CLU_018148_0_0_1"/>
<evidence type="ECO:0000313" key="4">
    <source>
        <dbReference type="Proteomes" id="UP000001881"/>
    </source>
</evidence>
<reference evidence="3 4" key="1">
    <citation type="journal article" date="2010" name="PLoS Genet.">
        <title>De novo assembly of a 40 Mb eukaryotic genome from short sequence reads: Sordaria macrospora, a model organism for fungal morphogenesis.</title>
        <authorList>
            <person name="Nowrousian M."/>
            <person name="Stajich J."/>
            <person name="Chu M."/>
            <person name="Engh I."/>
            <person name="Espagne E."/>
            <person name="Halliday K."/>
            <person name="Kamerewerd J."/>
            <person name="Kempken F."/>
            <person name="Knab B."/>
            <person name="Kuo H.C."/>
            <person name="Osiewacz H.D."/>
            <person name="Poeggeler S."/>
            <person name="Read N."/>
            <person name="Seiler S."/>
            <person name="Smith K."/>
            <person name="Zickler D."/>
            <person name="Kueck U."/>
            <person name="Freitag M."/>
        </authorList>
    </citation>
    <scope>NUCLEOTIDE SEQUENCE [LARGE SCALE GENOMIC DNA]</scope>
    <source>
        <strain evidence="4">ATCC MYA-333 / DSM 997 / K(L3346) / K-hell</strain>
        <tissue evidence="3">Mycelium</tissue>
    </source>
</reference>
<dbReference type="InParanoid" id="F7VMH9"/>
<dbReference type="PANTHER" id="PTHR42023:SF1">
    <property type="entry name" value="BHLH DOMAIN-CONTAINING PROTEIN"/>
    <property type="match status" value="1"/>
</dbReference>
<dbReference type="Proteomes" id="UP000001881">
    <property type="component" value="Unassembled WGS sequence"/>
</dbReference>
<organism evidence="3 4">
    <name type="scientific">Sordaria macrospora (strain ATCC MYA-333 / DSM 997 / K(L3346) / K-hell)</name>
    <dbReference type="NCBI Taxonomy" id="771870"/>
    <lineage>
        <taxon>Eukaryota</taxon>
        <taxon>Fungi</taxon>
        <taxon>Dikarya</taxon>
        <taxon>Ascomycota</taxon>
        <taxon>Pezizomycotina</taxon>
        <taxon>Sordariomycetes</taxon>
        <taxon>Sordariomycetidae</taxon>
        <taxon>Sordariales</taxon>
        <taxon>Sordariaceae</taxon>
        <taxon>Sordaria</taxon>
    </lineage>
</organism>
<dbReference type="PANTHER" id="PTHR42023">
    <property type="entry name" value="BHLH DOMAIN-CONTAINING PROTEIN"/>
    <property type="match status" value="1"/>
</dbReference>
<dbReference type="eggNOG" id="ENOG502SU6X">
    <property type="taxonomic scope" value="Eukaryota"/>
</dbReference>
<gene>
    <name evidence="3" type="ORF">SMAC_01183</name>
</gene>
<keyword evidence="4" id="KW-1185">Reference proteome</keyword>
<evidence type="ECO:0000313" key="3">
    <source>
        <dbReference type="EMBL" id="CCC07160.1"/>
    </source>
</evidence>
<dbReference type="OMA" id="MPTDNIL"/>
<feature type="region of interest" description="Disordered" evidence="2">
    <location>
        <begin position="576"/>
        <end position="619"/>
    </location>
</feature>
<protein>
    <submittedName>
        <fullName evidence="3">WGS project CABT00000000 data, contig 2.2</fullName>
    </submittedName>
</protein>
<feature type="compositionally biased region" description="Low complexity" evidence="2">
    <location>
        <begin position="435"/>
        <end position="465"/>
    </location>
</feature>
<name>F7VMH9_SORMK</name>
<dbReference type="OrthoDB" id="4507572at2759"/>
<comment type="caution">
    <text evidence="3">The sequence shown here is derived from an EMBL/GenBank/DDBJ whole genome shotgun (WGS) entry which is preliminary data.</text>
</comment>
<evidence type="ECO:0000256" key="1">
    <source>
        <dbReference type="SAM" id="Coils"/>
    </source>
</evidence>
<dbReference type="AlphaFoldDB" id="F7VMH9"/>
<sequence>MPAQPKLNPLRRAPSTRFEFRDDDSDSDSDDFDQPPSASGHHPVTGLGISLKGPTPPPDTGASGYETVPVQPPPRNPRRLTVQHKQTFRPTSSVYSENSPPLAPHDPEQPSTLASHHFQRYGGGEEISPPSSPEPSYSQPRRPPVLPPGDVSPIEEEYEETAQGAFEPQPYGRNQHAQQHLYYPGPGPAQLHRTMMPRQQARNPGPGFPMFDPVTGERLDSAHGRPLNRPLPGAPYGPGQGFARQQSPPPLAGPQPRMASVGDRMMRMASPEPRNSRPDPAAGAFTANRPGWRGPSGRTAIVDPVRDNPAVPPLRIPDRNGRRVVSQQAPGPGQRPELSLGIPRRDEIPPPPRAGAQMGYAPRDPGQESHVLVSDTPAVRNNAASCEKSSLSEPTTFCHHPARRCAVRGSPATPTGHPQPNSVRRKPTPTYANHQPQDSVSSVYSQQQPEVLMPKQQPHAPQPAAANPPPADEPWMQPPSRFSVTTYATSISTTATPRESLDDFHHNRDSQPPVPRIPQQHRPQSPKEEEPAQSIMNRSRPKLEGFNYNKKDQAPIVVSLKDQIISPYETVVEPRPKTRLRHPLRRTNPCPPAPPELEALSLYNGADGKSSPKSPKDLSASERVALYDAQIQALGNRRINITRSIKQMTELMPTDNILNSEAVRRKREVEKQKVEALKTELAEVQREMYELGLKLHRAYKRQEKEASFEPTTLWVRRVTG</sequence>
<dbReference type="VEuPathDB" id="FungiDB:SMAC_01183"/>